<dbReference type="CDD" id="cd16406">
    <property type="entry name" value="ParB_N_like"/>
    <property type="match status" value="1"/>
</dbReference>
<keyword evidence="4" id="KW-1185">Reference proteome</keyword>
<dbReference type="SMART" id="SM00470">
    <property type="entry name" value="ParB"/>
    <property type="match status" value="1"/>
</dbReference>
<name>A0A975K6A0_9SPHN</name>
<dbReference type="RefSeq" id="WP_212608824.1">
    <property type="nucleotide sequence ID" value="NZ_CP073910.1"/>
</dbReference>
<reference evidence="3" key="1">
    <citation type="submission" date="2021-04" db="EMBL/GenBank/DDBJ databases">
        <title>Isolation of p-tert-butylphenol degrading bacteria Sphingobium phenoxybenzoativorans Tas13 from active sludge.</title>
        <authorList>
            <person name="Li Y."/>
        </authorList>
    </citation>
    <scope>NUCLEOTIDE SEQUENCE</scope>
    <source>
        <strain evidence="3">Tas13</strain>
    </source>
</reference>
<dbReference type="InterPro" id="IPR003115">
    <property type="entry name" value="ParB_N"/>
</dbReference>
<dbReference type="InterPro" id="IPR050336">
    <property type="entry name" value="Chromosome_partition/occlusion"/>
</dbReference>
<dbReference type="KEGG" id="spph:KFK14_19355"/>
<evidence type="ECO:0000313" key="3">
    <source>
        <dbReference type="EMBL" id="QUT05134.1"/>
    </source>
</evidence>
<dbReference type="Gene3D" id="3.90.1530.30">
    <property type="match status" value="1"/>
</dbReference>
<dbReference type="PANTHER" id="PTHR33375:SF7">
    <property type="entry name" value="CHROMOSOME 2-PARTITIONING PROTEIN PARB-RELATED"/>
    <property type="match status" value="1"/>
</dbReference>
<dbReference type="AlphaFoldDB" id="A0A975K6A0"/>
<sequence length="624" mass="68145">MQLDYIALDRLAVSKTNMRQGAKAPDVSDILPTIRKRGVIQPLLVRPGSESGQYEIIAGRRRFTAACLVARELREAGGERGDAQDSLHIDPLPCAILDAGDDATAIEASMIENMARLDADEVTQWESFVRLVKQGRDVADIAATFGLPELAVRRILALGNLLPPIRALYRNGMIDRASIRHLTMASKAQQKAWLALAEDEHAYCPIGNQLKAWLFGGQSIPVRHALFDVTRFDGRIIADLFGEDGYFADPDAFWTAQYAAIDARRAAYLEDGWADVMIVPPSDHFHSWEYEKTAKRKGGRIYADVRASGEVIFHEGYLSRKEAQRAQLMVGGNATMGSKPSRPELSGPCQTYIDLHRHAAVRAGLVGHQGVALRLMVAHAMIGSAHWTVHREPQTSRNEATAKSLERSRAEALFDERRRAVMAALDLPSDQSALIAAKGEGGHGGDDALARIFLKLLDLPDSLVMEIVTIVMGETLEAGSAVIEAVGLHIGTDMADWWQADDALFALIRDRELLVALVRDVAGEAVATANLGATSKVLKSIISDHLTGTNGRRHHDRWVPRWMRFAPSAYTERGGVGTVDAFARIAPPAAKTPAFKDPASKTPAPDPEQPPREEGDTTELPRAA</sequence>
<evidence type="ECO:0000259" key="2">
    <source>
        <dbReference type="SMART" id="SM00470"/>
    </source>
</evidence>
<proteinExistence type="predicted"/>
<dbReference type="SUPFAM" id="SSF109709">
    <property type="entry name" value="KorB DNA-binding domain-like"/>
    <property type="match status" value="1"/>
</dbReference>
<gene>
    <name evidence="3" type="ORF">KFK14_19355</name>
</gene>
<dbReference type="GO" id="GO:0005694">
    <property type="term" value="C:chromosome"/>
    <property type="evidence" value="ECO:0007669"/>
    <property type="project" value="TreeGrafter"/>
</dbReference>
<dbReference type="SUPFAM" id="SSF110849">
    <property type="entry name" value="ParB/Sulfiredoxin"/>
    <property type="match status" value="1"/>
</dbReference>
<dbReference type="Pfam" id="PF02195">
    <property type="entry name" value="ParB_N"/>
    <property type="match status" value="1"/>
</dbReference>
<dbReference type="InterPro" id="IPR036086">
    <property type="entry name" value="ParB/Sulfiredoxin_sf"/>
</dbReference>
<dbReference type="EMBL" id="CP073910">
    <property type="protein sequence ID" value="QUT05134.1"/>
    <property type="molecule type" value="Genomic_DNA"/>
</dbReference>
<evidence type="ECO:0000256" key="1">
    <source>
        <dbReference type="SAM" id="MobiDB-lite"/>
    </source>
</evidence>
<organism evidence="3 4">
    <name type="scientific">Sphingobium phenoxybenzoativorans</name>
    <dbReference type="NCBI Taxonomy" id="1592790"/>
    <lineage>
        <taxon>Bacteria</taxon>
        <taxon>Pseudomonadati</taxon>
        <taxon>Pseudomonadota</taxon>
        <taxon>Alphaproteobacteria</taxon>
        <taxon>Sphingomonadales</taxon>
        <taxon>Sphingomonadaceae</taxon>
        <taxon>Sphingobium</taxon>
    </lineage>
</organism>
<feature type="region of interest" description="Disordered" evidence="1">
    <location>
        <begin position="589"/>
        <end position="624"/>
    </location>
</feature>
<evidence type="ECO:0000313" key="4">
    <source>
        <dbReference type="Proteomes" id="UP000681425"/>
    </source>
</evidence>
<protein>
    <submittedName>
        <fullName evidence="3">ParB N-terminal domain-containing protein</fullName>
    </submittedName>
</protein>
<dbReference type="Proteomes" id="UP000681425">
    <property type="component" value="Chromosome"/>
</dbReference>
<feature type="domain" description="ParB-like N-terminal" evidence="2">
    <location>
        <begin position="4"/>
        <end position="114"/>
    </location>
</feature>
<accession>A0A975K6A0</accession>
<dbReference type="PANTHER" id="PTHR33375">
    <property type="entry name" value="CHROMOSOME-PARTITIONING PROTEIN PARB-RELATED"/>
    <property type="match status" value="1"/>
</dbReference>
<dbReference type="Gene3D" id="1.10.10.2830">
    <property type="match status" value="1"/>
</dbReference>
<dbReference type="GO" id="GO:0007059">
    <property type="term" value="P:chromosome segregation"/>
    <property type="evidence" value="ECO:0007669"/>
    <property type="project" value="TreeGrafter"/>
</dbReference>